<evidence type="ECO:0000313" key="1">
    <source>
        <dbReference type="EMBL" id="KKL84897.1"/>
    </source>
</evidence>
<protein>
    <submittedName>
        <fullName evidence="1">Uncharacterized protein</fullName>
    </submittedName>
</protein>
<name>A0A0F9IBY7_9ZZZZ</name>
<proteinExistence type="predicted"/>
<feature type="non-terminal residue" evidence="1">
    <location>
        <position position="769"/>
    </location>
</feature>
<dbReference type="EMBL" id="LAZR01021567">
    <property type="protein sequence ID" value="KKL84897.1"/>
    <property type="molecule type" value="Genomic_DNA"/>
</dbReference>
<sequence length="769" mass="79407">TTYGPDQLFAYDNILALTEWWDGGSTNATPDAVDISGGYYSIATKLTIPNAANNIRFASLFIVSTIADALFSSAAESASIEDLTFTALQVRFHSASGTFCNLGSAAINNNSGLFIDGVYGFVASGVGAGGTFITVDTQYLNVHVGDIFGKDFTTQYSGPASSGYGGSHVLLDGVMHTDSVADGVTAGSIIIGNDTPKWDELVISVPGANVLNTLGITNGETVPSWKTVLDGTNPAVVAATASAGTSLVFSHRDHVHALGIGTTRGDLLAWNSTPVASRIGIGSAQTYLRSDGTDPAWSTIPADEVLLPLLGSPTYTHVEQMNTLFHSTGWFSGGTITDAGSATVNVAVGTGAMRASDSTVAQLLFFDWSSASGQAITANSIRYVGVEYNAGSPQVVIRATDNFDATTAFLLGTVVNESGTLHIQNAPWKIGDHASAMIQRSRGTSPIARDKVVGGLIFSESGTRNVVVSAGALWHGLTSFTVSAMDTNPGGAADTFTTYSAGGQEATGVAAWPNTQYDSSGALTNMDNNRWANLWWYLELDAELVMVYGTNQYTSAAKAGEEAAPSTLPNRLQVHGVLAARFIFQKSAGTAENILSAFDTPFSVLGVTDHGNLGGLGDDDHTIYTLKSTLTAQGSIYLASGASTPAELAISAPAANVRNVLGVDNGEATAAWKTALDGTNPAATAATASPGTSLVFAHRDHVHPIGVGTTRGDLLVWNSTPVASRLALGAAGTVLIGGATDPSWSGSPALSGTLTVDTINEFTADEGVE</sequence>
<feature type="non-terminal residue" evidence="1">
    <location>
        <position position="1"/>
    </location>
</feature>
<comment type="caution">
    <text evidence="1">The sequence shown here is derived from an EMBL/GenBank/DDBJ whole genome shotgun (WGS) entry which is preliminary data.</text>
</comment>
<organism evidence="1">
    <name type="scientific">marine sediment metagenome</name>
    <dbReference type="NCBI Taxonomy" id="412755"/>
    <lineage>
        <taxon>unclassified sequences</taxon>
        <taxon>metagenomes</taxon>
        <taxon>ecological metagenomes</taxon>
    </lineage>
</organism>
<gene>
    <name evidence="1" type="ORF">LCGC14_1960140</name>
</gene>
<reference evidence="1" key="1">
    <citation type="journal article" date="2015" name="Nature">
        <title>Complex archaea that bridge the gap between prokaryotes and eukaryotes.</title>
        <authorList>
            <person name="Spang A."/>
            <person name="Saw J.H."/>
            <person name="Jorgensen S.L."/>
            <person name="Zaremba-Niedzwiedzka K."/>
            <person name="Martijn J."/>
            <person name="Lind A.E."/>
            <person name="van Eijk R."/>
            <person name="Schleper C."/>
            <person name="Guy L."/>
            <person name="Ettema T.J."/>
        </authorList>
    </citation>
    <scope>NUCLEOTIDE SEQUENCE</scope>
</reference>
<dbReference type="AlphaFoldDB" id="A0A0F9IBY7"/>
<accession>A0A0F9IBY7</accession>